<feature type="compositionally biased region" description="Basic and acidic residues" evidence="1">
    <location>
        <begin position="28"/>
        <end position="42"/>
    </location>
</feature>
<reference evidence="2" key="1">
    <citation type="submission" date="2022-10" db="EMBL/GenBank/DDBJ databases">
        <title>Whole genome sequencing of three plant growth promoting bacteria isolated from Vachellia tortilis subsp. raddiana in Morocco.</title>
        <authorList>
            <person name="Hnini M."/>
            <person name="Zouagui R."/>
            <person name="Zouagui H."/>
            <person name="Chemao Elfihri M.-W."/>
            <person name="Ibrahimi A."/>
            <person name="Sbabou L."/>
            <person name="Aurag J."/>
        </authorList>
    </citation>
    <scope>NUCLEOTIDE SEQUENCE</scope>
    <source>
        <strain evidence="2">LMR678</strain>
    </source>
</reference>
<sequence>MSSRPPPIPPENRSGKGTGEPATNASVESKKPETPSDPEKKGQQGNTKINTTHQGYQQDR</sequence>
<feature type="compositionally biased region" description="Polar residues" evidence="1">
    <location>
        <begin position="43"/>
        <end position="60"/>
    </location>
</feature>
<comment type="caution">
    <text evidence="2">The sequence shown here is derived from an EMBL/GenBank/DDBJ whole genome shotgun (WGS) entry which is preliminary data.</text>
</comment>
<organism evidence="2 3">
    <name type="scientific">Sinorhizobium psoraleae</name>
    <dbReference type="NCBI Taxonomy" id="520838"/>
    <lineage>
        <taxon>Bacteria</taxon>
        <taxon>Pseudomonadati</taxon>
        <taxon>Pseudomonadota</taxon>
        <taxon>Alphaproteobacteria</taxon>
        <taxon>Hyphomicrobiales</taxon>
        <taxon>Rhizobiaceae</taxon>
        <taxon>Sinorhizobium/Ensifer group</taxon>
        <taxon>Sinorhizobium</taxon>
    </lineage>
</organism>
<dbReference type="Proteomes" id="UP001079430">
    <property type="component" value="Unassembled WGS sequence"/>
</dbReference>
<evidence type="ECO:0000256" key="1">
    <source>
        <dbReference type="SAM" id="MobiDB-lite"/>
    </source>
</evidence>
<gene>
    <name evidence="2" type="ORF">O3W52_07905</name>
</gene>
<feature type="region of interest" description="Disordered" evidence="1">
    <location>
        <begin position="1"/>
        <end position="60"/>
    </location>
</feature>
<keyword evidence="3" id="KW-1185">Reference proteome</keyword>
<proteinExistence type="predicted"/>
<protein>
    <submittedName>
        <fullName evidence="2">Uncharacterized protein</fullName>
    </submittedName>
</protein>
<dbReference type="EMBL" id="JAPVOI010000004">
    <property type="protein sequence ID" value="MCZ4089993.1"/>
    <property type="molecule type" value="Genomic_DNA"/>
</dbReference>
<evidence type="ECO:0000313" key="3">
    <source>
        <dbReference type="Proteomes" id="UP001079430"/>
    </source>
</evidence>
<feature type="compositionally biased region" description="Pro residues" evidence="1">
    <location>
        <begin position="1"/>
        <end position="10"/>
    </location>
</feature>
<dbReference type="RefSeq" id="WP_269277217.1">
    <property type="nucleotide sequence ID" value="NZ_JAPVOI010000004.1"/>
</dbReference>
<name>A0ABT4KDF3_9HYPH</name>
<evidence type="ECO:0000313" key="2">
    <source>
        <dbReference type="EMBL" id="MCZ4089993.1"/>
    </source>
</evidence>
<accession>A0ABT4KDF3</accession>